<dbReference type="InterPro" id="IPR053185">
    <property type="entry name" value="SET_domain_protein"/>
</dbReference>
<dbReference type="SUPFAM" id="SSF82199">
    <property type="entry name" value="SET domain"/>
    <property type="match status" value="1"/>
</dbReference>
<sequence length="439" mass="49640">MATKVKVQETNEELFRQMEEKSLKLMEEFKIQDSTSESRGYIRGAAFKYQVVPVGQPTPDEGALVYTTQPQGCEPEAGMVECILHNSAAKKELVEYPGYPTPIPRAADLTAPCPYRIVEIPSKGLGMVAARDLRFGELIISERPLLISPQISKIDFIKWTNTTTPRQKQEAACFESEKIYKVAFERMDPEAKETYMKLHNSHKHDGSGPLLGVSRTNSYGVFALQGDEYGGVFKDASRINHSCSPNTIRHFDRPSLAMLMVAARPIKEGEEITAHYCDPLAPYAARRKSLKPYGIRCDCPACLDPVKSDKIRYRISCVKDAIPAIIKWAGNPKLPDHLLLGPSLELLELMEAEGLEASKAYEQVLYHLFLIYSALVIRGKSEPSEVRTYQEKWIQLQTMRRREREDVCAQLMEDTIRVAFAAQQHLGEVKMEEVEPRRD</sequence>
<dbReference type="Proteomes" id="UP000027073">
    <property type="component" value="Unassembled WGS sequence"/>
</dbReference>
<dbReference type="SMART" id="SM00317">
    <property type="entry name" value="SET"/>
    <property type="match status" value="1"/>
</dbReference>
<feature type="domain" description="SET" evidence="1">
    <location>
        <begin position="113"/>
        <end position="277"/>
    </location>
</feature>
<dbReference type="PANTHER" id="PTHR47332">
    <property type="entry name" value="SET DOMAIN-CONTAINING PROTEIN 5"/>
    <property type="match status" value="1"/>
</dbReference>
<reference evidence="3" key="1">
    <citation type="journal article" date="2014" name="Proc. Natl. Acad. Sci. U.S.A.">
        <title>Extensive sampling of basidiomycete genomes demonstrates inadequacy of the white-rot/brown-rot paradigm for wood decay fungi.</title>
        <authorList>
            <person name="Riley R."/>
            <person name="Salamov A.A."/>
            <person name="Brown D.W."/>
            <person name="Nagy L.G."/>
            <person name="Floudas D."/>
            <person name="Held B.W."/>
            <person name="Levasseur A."/>
            <person name="Lombard V."/>
            <person name="Morin E."/>
            <person name="Otillar R."/>
            <person name="Lindquist E.A."/>
            <person name="Sun H."/>
            <person name="LaButti K.M."/>
            <person name="Schmutz J."/>
            <person name="Jabbour D."/>
            <person name="Luo H."/>
            <person name="Baker S.E."/>
            <person name="Pisabarro A.G."/>
            <person name="Walton J.D."/>
            <person name="Blanchette R.A."/>
            <person name="Henrissat B."/>
            <person name="Martin F."/>
            <person name="Cullen D."/>
            <person name="Hibbett D.S."/>
            <person name="Grigoriev I.V."/>
        </authorList>
    </citation>
    <scope>NUCLEOTIDE SEQUENCE [LARGE SCALE GENOMIC DNA]</scope>
    <source>
        <strain evidence="3">PC15</strain>
    </source>
</reference>
<protein>
    <recommendedName>
        <fullName evidence="1">SET domain-containing protein</fullName>
    </recommendedName>
</protein>
<dbReference type="PANTHER" id="PTHR47332:SF4">
    <property type="entry name" value="SET DOMAIN-CONTAINING PROTEIN 5"/>
    <property type="match status" value="1"/>
</dbReference>
<proteinExistence type="predicted"/>
<organism evidence="2 3">
    <name type="scientific">Pleurotus ostreatus (strain PC15)</name>
    <name type="common">Oyster mushroom</name>
    <dbReference type="NCBI Taxonomy" id="1137138"/>
    <lineage>
        <taxon>Eukaryota</taxon>
        <taxon>Fungi</taxon>
        <taxon>Dikarya</taxon>
        <taxon>Basidiomycota</taxon>
        <taxon>Agaricomycotina</taxon>
        <taxon>Agaricomycetes</taxon>
        <taxon>Agaricomycetidae</taxon>
        <taxon>Agaricales</taxon>
        <taxon>Pleurotineae</taxon>
        <taxon>Pleurotaceae</taxon>
        <taxon>Pleurotus</taxon>
    </lineage>
</organism>
<name>A0A067NCI1_PLEO1</name>
<dbReference type="EMBL" id="KL198010">
    <property type="protein sequence ID" value="KDQ25733.1"/>
    <property type="molecule type" value="Genomic_DNA"/>
</dbReference>
<dbReference type="Pfam" id="PF00856">
    <property type="entry name" value="SET"/>
    <property type="match status" value="1"/>
</dbReference>
<evidence type="ECO:0000313" key="2">
    <source>
        <dbReference type="EMBL" id="KDQ25733.1"/>
    </source>
</evidence>
<dbReference type="InParanoid" id="A0A067NCI1"/>
<dbReference type="STRING" id="1137138.A0A067NCI1"/>
<evidence type="ECO:0000313" key="3">
    <source>
        <dbReference type="Proteomes" id="UP000027073"/>
    </source>
</evidence>
<dbReference type="CDD" id="cd20071">
    <property type="entry name" value="SET_SMYD"/>
    <property type="match status" value="1"/>
</dbReference>
<gene>
    <name evidence="2" type="ORF">PLEOSDRAFT_1090134</name>
</gene>
<dbReference type="AlphaFoldDB" id="A0A067NCI1"/>
<dbReference type="VEuPathDB" id="FungiDB:PLEOSDRAFT_1090134"/>
<dbReference type="InterPro" id="IPR001214">
    <property type="entry name" value="SET_dom"/>
</dbReference>
<accession>A0A067NCI1</accession>
<dbReference type="HOGENOM" id="CLU_028281_2_1_1"/>
<dbReference type="PROSITE" id="PS50280">
    <property type="entry name" value="SET"/>
    <property type="match status" value="1"/>
</dbReference>
<dbReference type="Gene3D" id="2.170.270.10">
    <property type="entry name" value="SET domain"/>
    <property type="match status" value="1"/>
</dbReference>
<dbReference type="InterPro" id="IPR046341">
    <property type="entry name" value="SET_dom_sf"/>
</dbReference>
<dbReference type="OrthoDB" id="5945798at2759"/>
<evidence type="ECO:0000259" key="1">
    <source>
        <dbReference type="PROSITE" id="PS50280"/>
    </source>
</evidence>